<evidence type="ECO:0000256" key="5">
    <source>
        <dbReference type="ARBA" id="ARBA00034078"/>
    </source>
</evidence>
<dbReference type="SUPFAM" id="SSF50022">
    <property type="entry name" value="ISP domain"/>
    <property type="match status" value="1"/>
</dbReference>
<evidence type="ECO:0000256" key="4">
    <source>
        <dbReference type="ARBA" id="ARBA00023014"/>
    </source>
</evidence>
<dbReference type="AlphaFoldDB" id="A0A7X5XRX6"/>
<dbReference type="RefSeq" id="WP_167921651.1">
    <property type="nucleotide sequence ID" value="NZ_JAATIT010000003.1"/>
</dbReference>
<dbReference type="PANTHER" id="PTHR21496">
    <property type="entry name" value="FERREDOXIN-RELATED"/>
    <property type="match status" value="1"/>
</dbReference>
<reference evidence="8 9" key="1">
    <citation type="submission" date="2020-03" db="EMBL/GenBank/DDBJ databases">
        <title>Genomic Encyclopedia of Type Strains, Phase IV (KMG-IV): sequencing the most valuable type-strain genomes for metagenomic binning, comparative biology and taxonomic classification.</title>
        <authorList>
            <person name="Goeker M."/>
        </authorList>
    </citation>
    <scope>NUCLEOTIDE SEQUENCE [LARGE SCALE GENOMIC DNA]</scope>
    <source>
        <strain evidence="8 9">DSM 25229</strain>
    </source>
</reference>
<evidence type="ECO:0000313" key="8">
    <source>
        <dbReference type="EMBL" id="NJB90173.1"/>
    </source>
</evidence>
<dbReference type="Pfam" id="PF00355">
    <property type="entry name" value="Rieske"/>
    <property type="match status" value="1"/>
</dbReference>
<dbReference type="PROSITE" id="PS51296">
    <property type="entry name" value="RIESKE"/>
    <property type="match status" value="1"/>
</dbReference>
<keyword evidence="8" id="KW-0560">Oxidoreductase</keyword>
<comment type="similarity">
    <text evidence="6">Belongs to the bacterial ring-hydroxylating dioxygenase ferredoxin component family.</text>
</comment>
<dbReference type="InterPro" id="IPR017941">
    <property type="entry name" value="Rieske_2Fe-2S"/>
</dbReference>
<dbReference type="GO" id="GO:0046872">
    <property type="term" value="F:metal ion binding"/>
    <property type="evidence" value="ECO:0007669"/>
    <property type="project" value="UniProtKB-KW"/>
</dbReference>
<name>A0A7X5XRX6_9SPHN</name>
<keyword evidence="9" id="KW-1185">Reference proteome</keyword>
<protein>
    <submittedName>
        <fullName evidence="8">Nitrite reductase (NADH) small subunit</fullName>
        <ecNumber evidence="8">1.7.1.15</ecNumber>
    </submittedName>
</protein>
<keyword evidence="1" id="KW-0001">2Fe-2S</keyword>
<dbReference type="Gene3D" id="2.102.10.10">
    <property type="entry name" value="Rieske [2Fe-2S] iron-sulphur domain"/>
    <property type="match status" value="1"/>
</dbReference>
<dbReference type="PANTHER" id="PTHR21496:SF0">
    <property type="entry name" value="RIESKE DOMAIN-CONTAINING PROTEIN"/>
    <property type="match status" value="1"/>
</dbReference>
<feature type="domain" description="Rieske" evidence="7">
    <location>
        <begin position="7"/>
        <end position="101"/>
    </location>
</feature>
<keyword evidence="3" id="KW-0408">Iron</keyword>
<evidence type="ECO:0000256" key="6">
    <source>
        <dbReference type="ARBA" id="ARBA00038001"/>
    </source>
</evidence>
<evidence type="ECO:0000256" key="1">
    <source>
        <dbReference type="ARBA" id="ARBA00022714"/>
    </source>
</evidence>
<dbReference type="GO" id="GO:0106316">
    <property type="term" value="F:nitrite reductase (NADH) activity"/>
    <property type="evidence" value="ECO:0007669"/>
    <property type="project" value="UniProtKB-EC"/>
</dbReference>
<accession>A0A7X5XRX6</accession>
<dbReference type="EMBL" id="JAATIT010000003">
    <property type="protein sequence ID" value="NJB90173.1"/>
    <property type="molecule type" value="Genomic_DNA"/>
</dbReference>
<comment type="caution">
    <text evidence="8">The sequence shown here is derived from an EMBL/GenBank/DDBJ whole genome shotgun (WGS) entry which is preliminary data.</text>
</comment>
<dbReference type="Proteomes" id="UP000535078">
    <property type="component" value="Unassembled WGS sequence"/>
</dbReference>
<organism evidence="8 9">
    <name type="scientific">Sphingopyxis italica</name>
    <dbReference type="NCBI Taxonomy" id="1129133"/>
    <lineage>
        <taxon>Bacteria</taxon>
        <taxon>Pseudomonadati</taxon>
        <taxon>Pseudomonadota</taxon>
        <taxon>Alphaproteobacteria</taxon>
        <taxon>Sphingomonadales</taxon>
        <taxon>Sphingomonadaceae</taxon>
        <taxon>Sphingopyxis</taxon>
    </lineage>
</organism>
<evidence type="ECO:0000256" key="3">
    <source>
        <dbReference type="ARBA" id="ARBA00023004"/>
    </source>
</evidence>
<proteinExistence type="inferred from homology"/>
<keyword evidence="2" id="KW-0479">Metal-binding</keyword>
<dbReference type="InterPro" id="IPR036922">
    <property type="entry name" value="Rieske_2Fe-2S_sf"/>
</dbReference>
<evidence type="ECO:0000313" key="9">
    <source>
        <dbReference type="Proteomes" id="UP000535078"/>
    </source>
</evidence>
<dbReference type="EC" id="1.7.1.15" evidence="8"/>
<evidence type="ECO:0000256" key="2">
    <source>
        <dbReference type="ARBA" id="ARBA00022723"/>
    </source>
</evidence>
<sequence>MTDTKEYRIGSLAAVEAGEPILTEAGGQDVALFMCRGRVIATNGQCPHAEGPLHEGDVEGTILTCPWHGWTFDLESGACQEDDSIILERYPVRIDGDDVFVSL</sequence>
<dbReference type="GO" id="GO:0051537">
    <property type="term" value="F:2 iron, 2 sulfur cluster binding"/>
    <property type="evidence" value="ECO:0007669"/>
    <property type="project" value="UniProtKB-KW"/>
</dbReference>
<gene>
    <name evidence="8" type="ORF">GGR90_002367</name>
</gene>
<evidence type="ECO:0000259" key="7">
    <source>
        <dbReference type="PROSITE" id="PS51296"/>
    </source>
</evidence>
<keyword evidence="4" id="KW-0411">Iron-sulfur</keyword>
<comment type="cofactor">
    <cofactor evidence="5">
        <name>[2Fe-2S] cluster</name>
        <dbReference type="ChEBI" id="CHEBI:190135"/>
    </cofactor>
</comment>